<dbReference type="STRING" id="1856405.BFC17_17570"/>
<organism evidence="2 3">
    <name type="scientific">Alteromonas lipolytica</name>
    <dbReference type="NCBI Taxonomy" id="1856405"/>
    <lineage>
        <taxon>Bacteria</taxon>
        <taxon>Pseudomonadati</taxon>
        <taxon>Pseudomonadota</taxon>
        <taxon>Gammaproteobacteria</taxon>
        <taxon>Alteromonadales</taxon>
        <taxon>Alteromonadaceae</taxon>
        <taxon>Alteromonas/Salinimonas group</taxon>
        <taxon>Alteromonas</taxon>
    </lineage>
</organism>
<evidence type="ECO:0000313" key="3">
    <source>
        <dbReference type="Proteomes" id="UP000176037"/>
    </source>
</evidence>
<dbReference type="Gene3D" id="3.40.50.12080">
    <property type="match status" value="2"/>
</dbReference>
<name>A0A1E8FFB0_9ALTE</name>
<reference evidence="2 3" key="1">
    <citation type="submission" date="2016-09" db="EMBL/GenBank/DDBJ databases">
        <title>Alteromonas lipolytica, a new species isolated from sea water.</title>
        <authorList>
            <person name="Wu Y.-H."/>
            <person name="Cheng H."/>
            <person name="Xu X.-W."/>
        </authorList>
    </citation>
    <scope>NUCLEOTIDE SEQUENCE [LARGE SCALE GENOMIC DNA]</scope>
    <source>
        <strain evidence="2 3">JW12</strain>
    </source>
</reference>
<dbReference type="Proteomes" id="UP000176037">
    <property type="component" value="Unassembled WGS sequence"/>
</dbReference>
<sequence length="293" mass="33128">MSKIKISIIGNCQNFDIANILSICTQNRNTIHNFNHNSLSKNSKEVEDTLSSSDYIITQHLSESFGDFSTQSLKSRFHSKCVVIPNLFFRGYHPELTYAGQEGQRAQSPLGDYHHIGIVAGHQLNIAPSNLIRLLKSNDFYTKTGLESVYFQSLNELRSRELNCDVTISDYIEKNFRSSALFYTVNHPTILLLAELVTRILVYIGLPFVTLPQHVVRSPMLQGPIFAISKEYSLLNNITVSQPFFIKAANAGGDFMSLENYIAASYNLYSGLALTPRFREDFDKVISYFSDKI</sequence>
<dbReference type="RefSeq" id="WP_070176319.1">
    <property type="nucleotide sequence ID" value="NZ_BMJR01000012.1"/>
</dbReference>
<accession>A0A1E8FFB0</accession>
<comment type="caution">
    <text evidence="2">The sequence shown here is derived from an EMBL/GenBank/DDBJ whole genome shotgun (WGS) entry which is preliminary data.</text>
</comment>
<dbReference type="EMBL" id="MJIC01000011">
    <property type="protein sequence ID" value="OFI34446.1"/>
    <property type="molecule type" value="Genomic_DNA"/>
</dbReference>
<proteinExistence type="predicted"/>
<protein>
    <recommendedName>
        <fullName evidence="1">Polysaccharide biosynthesis enzyme WcbI domain-containing protein</fullName>
    </recommendedName>
</protein>
<dbReference type="Pfam" id="PF18588">
    <property type="entry name" value="WcbI"/>
    <property type="match status" value="1"/>
</dbReference>
<evidence type="ECO:0000259" key="1">
    <source>
        <dbReference type="Pfam" id="PF18588"/>
    </source>
</evidence>
<gene>
    <name evidence="2" type="ORF">BFC17_17570</name>
</gene>
<keyword evidence="3" id="KW-1185">Reference proteome</keyword>
<dbReference type="InterPro" id="IPR041307">
    <property type="entry name" value="WcbI"/>
</dbReference>
<evidence type="ECO:0000313" key="2">
    <source>
        <dbReference type="EMBL" id="OFI34446.1"/>
    </source>
</evidence>
<dbReference type="OrthoDB" id="6382998at2"/>
<feature type="domain" description="Polysaccharide biosynthesis enzyme WcbI" evidence="1">
    <location>
        <begin position="6"/>
        <end position="207"/>
    </location>
</feature>
<dbReference type="AlphaFoldDB" id="A0A1E8FFB0"/>